<accession>A0A1G2DFI3</accession>
<feature type="compositionally biased region" description="Basic residues" evidence="1">
    <location>
        <begin position="534"/>
        <end position="543"/>
    </location>
</feature>
<proteinExistence type="predicted"/>
<feature type="region of interest" description="Disordered" evidence="1">
    <location>
        <begin position="418"/>
        <end position="543"/>
    </location>
</feature>
<organism evidence="2 3">
    <name type="scientific">Candidatus Lloydbacteria bacterium RIFCSPHIGHO2_02_FULL_51_22</name>
    <dbReference type="NCBI Taxonomy" id="1798663"/>
    <lineage>
        <taxon>Bacteria</taxon>
        <taxon>Candidatus Lloydiibacteriota</taxon>
    </lineage>
</organism>
<protein>
    <submittedName>
        <fullName evidence="2">Uncharacterized protein</fullName>
    </submittedName>
</protein>
<evidence type="ECO:0000256" key="1">
    <source>
        <dbReference type="SAM" id="MobiDB-lite"/>
    </source>
</evidence>
<name>A0A1G2DFI3_9BACT</name>
<comment type="caution">
    <text evidence="2">The sequence shown here is derived from an EMBL/GenBank/DDBJ whole genome shotgun (WGS) entry which is preliminary data.</text>
</comment>
<evidence type="ECO:0000313" key="3">
    <source>
        <dbReference type="Proteomes" id="UP000178099"/>
    </source>
</evidence>
<dbReference type="EMBL" id="MHLN01000009">
    <property type="protein sequence ID" value="OGZ12192.1"/>
    <property type="molecule type" value="Genomic_DNA"/>
</dbReference>
<evidence type="ECO:0000313" key="2">
    <source>
        <dbReference type="EMBL" id="OGZ12192.1"/>
    </source>
</evidence>
<gene>
    <name evidence="2" type="ORF">A3D67_00785</name>
</gene>
<sequence length="543" mass="58036">MAGHLAHAVLKRSATMRSILMSHQENRGPENQGNSSAAEKAHVSSARKPLSQIGGRFVMLQKPPSMENGSTEETLGRLLDEVRAWVGMHTTNLVSVWEKIRAAPPESEARLLLKEKEQGLAEEFLDFLTGRGSFSDVNINSSSKALVMRVIAVHYAGFLWNPKNAVPVSSASEKERALWFLFKTGAIRKTSFKPENTKCIKVSPDAWIDFPHMLSNVSTTDGRAGEASGLLQPDTLGAIATYLRNDAEKAEKLLCLSREGSATFASPTAAFASTDSGTFLLPIDSLYSSGKRAYIGGGHFCISITRETGYLCVKAVIGTPLLSRLHSAASTPRTDVRTEMVSLFQDVLAHIPGDRGLFGEHQLLLPIGIFDAGKLQSYGESVDKKDLPQKARADRELYSATNFIVRVIKKALIAARSSGPYSSGRVQGSPAPVSGGSLEPTPVVSDEVAAVSAQQSSPEEAAVPLQSVEETSGGGAPNSLLADVSVIEDGTPEESDADTTAMVAQSAGASPENDSGKAPRHKKKGRVAKENTRAPRKSRQKSA</sequence>
<dbReference type="AlphaFoldDB" id="A0A1G2DFI3"/>
<reference evidence="2 3" key="1">
    <citation type="journal article" date="2016" name="Nat. Commun.">
        <title>Thousands of microbial genomes shed light on interconnected biogeochemical processes in an aquifer system.</title>
        <authorList>
            <person name="Anantharaman K."/>
            <person name="Brown C.T."/>
            <person name="Hug L.A."/>
            <person name="Sharon I."/>
            <person name="Castelle C.J."/>
            <person name="Probst A.J."/>
            <person name="Thomas B.C."/>
            <person name="Singh A."/>
            <person name="Wilkins M.J."/>
            <person name="Karaoz U."/>
            <person name="Brodie E.L."/>
            <person name="Williams K.H."/>
            <person name="Hubbard S.S."/>
            <person name="Banfield J.F."/>
        </authorList>
    </citation>
    <scope>NUCLEOTIDE SEQUENCE [LARGE SCALE GENOMIC DNA]</scope>
</reference>
<feature type="region of interest" description="Disordered" evidence="1">
    <location>
        <begin position="25"/>
        <end position="44"/>
    </location>
</feature>
<dbReference type="Proteomes" id="UP000178099">
    <property type="component" value="Unassembled WGS sequence"/>
</dbReference>